<keyword evidence="2" id="KW-1185">Reference proteome</keyword>
<reference evidence="1 2" key="1">
    <citation type="journal article" date="2021" name="J. Hered.">
        <title>A chromosome-level genome assembly of the parasitoid wasp, Cotesia glomerata (Hymenoptera: Braconidae).</title>
        <authorList>
            <person name="Pinto B.J."/>
            <person name="Weis J.J."/>
            <person name="Gamble T."/>
            <person name="Ode P.J."/>
            <person name="Paul R."/>
            <person name="Zaspel J.M."/>
        </authorList>
    </citation>
    <scope>NUCLEOTIDE SEQUENCE [LARGE SCALE GENOMIC DNA]</scope>
    <source>
        <strain evidence="1">CgM1</strain>
    </source>
</reference>
<organism evidence="1 2">
    <name type="scientific">Cotesia glomerata</name>
    <name type="common">Lepidopteran parasitic wasp</name>
    <name type="synonym">Apanteles glomeratus</name>
    <dbReference type="NCBI Taxonomy" id="32391"/>
    <lineage>
        <taxon>Eukaryota</taxon>
        <taxon>Metazoa</taxon>
        <taxon>Ecdysozoa</taxon>
        <taxon>Arthropoda</taxon>
        <taxon>Hexapoda</taxon>
        <taxon>Insecta</taxon>
        <taxon>Pterygota</taxon>
        <taxon>Neoptera</taxon>
        <taxon>Endopterygota</taxon>
        <taxon>Hymenoptera</taxon>
        <taxon>Apocrita</taxon>
        <taxon>Ichneumonoidea</taxon>
        <taxon>Braconidae</taxon>
        <taxon>Microgastrinae</taxon>
        <taxon>Cotesia</taxon>
    </lineage>
</organism>
<gene>
    <name evidence="1" type="ORF">KQX54_020909</name>
</gene>
<proteinExistence type="predicted"/>
<protein>
    <submittedName>
        <fullName evidence="1">Uncharacterized protein</fullName>
    </submittedName>
</protein>
<evidence type="ECO:0000313" key="2">
    <source>
        <dbReference type="Proteomes" id="UP000826195"/>
    </source>
</evidence>
<accession>A0AAV7I2F1</accession>
<name>A0AAV7I2F1_COTGL</name>
<dbReference type="Proteomes" id="UP000826195">
    <property type="component" value="Unassembled WGS sequence"/>
</dbReference>
<dbReference type="AlphaFoldDB" id="A0AAV7I2F1"/>
<comment type="caution">
    <text evidence="1">The sequence shown here is derived from an EMBL/GenBank/DDBJ whole genome shotgun (WGS) entry which is preliminary data.</text>
</comment>
<evidence type="ECO:0000313" key="1">
    <source>
        <dbReference type="EMBL" id="KAH0541057.1"/>
    </source>
</evidence>
<sequence>MREREEARVSECEDVVLMKRWLHRCRYLSKITARRFKCVQASSVSHPIHYPRRERLQLFGTTVPSHGFTYSCGALQRVNEKCGQPGGSRTHL</sequence>
<dbReference type="EMBL" id="JAHXZJ010002609">
    <property type="protein sequence ID" value="KAH0541057.1"/>
    <property type="molecule type" value="Genomic_DNA"/>
</dbReference>